<organism evidence="3 4">
    <name type="scientific">Eubacterium album</name>
    <dbReference type="NCBI Taxonomy" id="2978477"/>
    <lineage>
        <taxon>Bacteria</taxon>
        <taxon>Bacillati</taxon>
        <taxon>Bacillota</taxon>
        <taxon>Clostridia</taxon>
        <taxon>Eubacteriales</taxon>
        <taxon>Eubacteriaceae</taxon>
        <taxon>Eubacterium</taxon>
    </lineage>
</organism>
<protein>
    <recommendedName>
        <fullName evidence="5">DUF1700 domain-containing protein</fullName>
    </recommendedName>
</protein>
<feature type="compositionally biased region" description="Low complexity" evidence="1">
    <location>
        <begin position="83"/>
        <end position="103"/>
    </location>
</feature>
<dbReference type="RefSeq" id="WP_260978089.1">
    <property type="nucleotide sequence ID" value="NZ_JAODBU010000002.1"/>
</dbReference>
<evidence type="ECO:0000256" key="1">
    <source>
        <dbReference type="SAM" id="MobiDB-lite"/>
    </source>
</evidence>
<sequence>MTRKVFMEILEKMLSDVSFNDRYDALSYYKEYFDDAGITEDMVVPESVGTPEQIAMRLKKSINSGENITSENINVGGTYNRDNTSGSYNTNQNTGNSYNNSQNAGQYSYNNSQNTAQYEYNNAGQYNKKNDERAIKIIVAIIIAAVTFPIWSGIILGILGTIIGIVCGLGGTIIGLGVAGISLIIVAIVSGYGFATSVLLMGIGLILFGVAILLVIPEALFCIKFLPWLFKQVAELIHKITGRKEFNV</sequence>
<evidence type="ECO:0000313" key="4">
    <source>
        <dbReference type="Proteomes" id="UP001431199"/>
    </source>
</evidence>
<keyword evidence="4" id="KW-1185">Reference proteome</keyword>
<feature type="transmembrane region" description="Helical" evidence="2">
    <location>
        <begin position="172"/>
        <end position="195"/>
    </location>
</feature>
<keyword evidence="2" id="KW-0812">Transmembrane</keyword>
<keyword evidence="2" id="KW-1133">Transmembrane helix</keyword>
<gene>
    <name evidence="3" type="ORF">N5B56_00765</name>
</gene>
<dbReference type="EMBL" id="JAODBU010000002">
    <property type="protein sequence ID" value="MCT7397614.1"/>
    <property type="molecule type" value="Genomic_DNA"/>
</dbReference>
<feature type="compositionally biased region" description="Polar residues" evidence="1">
    <location>
        <begin position="73"/>
        <end position="82"/>
    </location>
</feature>
<reference evidence="3" key="1">
    <citation type="submission" date="2022-09" db="EMBL/GenBank/DDBJ databases">
        <title>Eubacterium sp. LFL-14 isolated from human feces.</title>
        <authorList>
            <person name="Liu F."/>
        </authorList>
    </citation>
    <scope>NUCLEOTIDE SEQUENCE</scope>
    <source>
        <strain evidence="3">LFL-14</strain>
    </source>
</reference>
<accession>A0ABT2LWG1</accession>
<feature type="region of interest" description="Disordered" evidence="1">
    <location>
        <begin position="73"/>
        <end position="106"/>
    </location>
</feature>
<proteinExistence type="predicted"/>
<feature type="transmembrane region" description="Helical" evidence="2">
    <location>
        <begin position="202"/>
        <end position="226"/>
    </location>
</feature>
<keyword evidence="2" id="KW-0472">Membrane</keyword>
<evidence type="ECO:0000313" key="3">
    <source>
        <dbReference type="EMBL" id="MCT7397614.1"/>
    </source>
</evidence>
<evidence type="ECO:0000256" key="2">
    <source>
        <dbReference type="SAM" id="Phobius"/>
    </source>
</evidence>
<feature type="transmembrane region" description="Helical" evidence="2">
    <location>
        <begin position="137"/>
        <end position="166"/>
    </location>
</feature>
<comment type="caution">
    <text evidence="3">The sequence shown here is derived from an EMBL/GenBank/DDBJ whole genome shotgun (WGS) entry which is preliminary data.</text>
</comment>
<dbReference type="Proteomes" id="UP001431199">
    <property type="component" value="Unassembled WGS sequence"/>
</dbReference>
<name>A0ABT2LWG1_9FIRM</name>
<evidence type="ECO:0008006" key="5">
    <source>
        <dbReference type="Google" id="ProtNLM"/>
    </source>
</evidence>